<evidence type="ECO:0000259" key="4">
    <source>
        <dbReference type="SMART" id="SM01208"/>
    </source>
</evidence>
<evidence type="ECO:0000256" key="2">
    <source>
        <dbReference type="SAM" id="MobiDB-lite"/>
    </source>
</evidence>
<dbReference type="Pfam" id="PF12229">
    <property type="entry name" value="PG_binding_4"/>
    <property type="match status" value="1"/>
</dbReference>
<dbReference type="RefSeq" id="WP_090174505.1">
    <property type="nucleotide sequence ID" value="NZ_FMXR01000018.1"/>
</dbReference>
<feature type="chain" id="PRO_5011654677" evidence="3">
    <location>
        <begin position="30"/>
        <end position="522"/>
    </location>
</feature>
<name>A0A1G6CDY1_EUBOX</name>
<sequence length="522" mass="55585">MKKVWKLTACAGAIAMGLLFGGSWNEAQAAQDTQDTVIADNVYIGEVAVGGMTEAQAQKAVEEYVDELLAKKITLTADENTAKIKASKLGVEWANTDVVDEALHLGEIGNIVSRYKEIADLENGSKTIPLTFSVDEDEVAEAIESKTEKLNTEPVDYSLKRTNGSFEIVEGKDGVVVDVEASVQLVKDFVENEWSVSDTTVALEVEVEAPGGSEEELAKVQDVLGKFSTDYSSSAAGRAQNVANGASKINGTIVYPGETFSVYDTVSPFEAENGYALAGSYENGTTVETYGGGICQVSTTLYNAVIRAELEVVERYAHSMLVSYVDPSADAAIAGTYKDFKFTNNTDAPIYIEGVTSGGIITFTVYGEETRDSNREVSFVSETTSTTEPETQYKASSAKIGSMTTVQNSHIGKTAILWKVVTVDGVEQSREQFNSSTYKASPTIIEVGTASSSSEATAAVKKAIATQDASKIKAAIAANTDEALEKAAKEDEEDDSDSKSSKKSDSSDSSSSKKKSSSSDDE</sequence>
<dbReference type="AlphaFoldDB" id="A0A1G6CDY1"/>
<dbReference type="InterPro" id="IPR022029">
    <property type="entry name" value="YoaR-like_PG-bd"/>
</dbReference>
<dbReference type="Proteomes" id="UP000199228">
    <property type="component" value="Unassembled WGS sequence"/>
</dbReference>
<feature type="compositionally biased region" description="Basic and acidic residues" evidence="2">
    <location>
        <begin position="497"/>
        <end position="506"/>
    </location>
</feature>
<gene>
    <name evidence="5" type="ORF">SAMN02910417_02306</name>
</gene>
<feature type="region of interest" description="Disordered" evidence="2">
    <location>
        <begin position="484"/>
        <end position="522"/>
    </location>
</feature>
<dbReference type="Pfam" id="PF04294">
    <property type="entry name" value="VanW"/>
    <property type="match status" value="1"/>
</dbReference>
<feature type="domain" description="G5" evidence="4">
    <location>
        <begin position="375"/>
        <end position="451"/>
    </location>
</feature>
<evidence type="ECO:0000256" key="1">
    <source>
        <dbReference type="ARBA" id="ARBA00022729"/>
    </source>
</evidence>
<protein>
    <submittedName>
        <fullName evidence="5">Vancomycin resistance protein YoaR, contains peptidoglycan-binding and VanW domains</fullName>
    </submittedName>
</protein>
<organism evidence="5 6">
    <name type="scientific">Eubacterium oxidoreducens</name>
    <dbReference type="NCBI Taxonomy" id="1732"/>
    <lineage>
        <taxon>Bacteria</taxon>
        <taxon>Bacillati</taxon>
        <taxon>Bacillota</taxon>
        <taxon>Clostridia</taxon>
        <taxon>Eubacteriales</taxon>
        <taxon>Eubacteriaceae</taxon>
        <taxon>Eubacterium</taxon>
    </lineage>
</organism>
<dbReference type="SMART" id="SM01208">
    <property type="entry name" value="G5"/>
    <property type="match status" value="1"/>
</dbReference>
<dbReference type="PANTHER" id="PTHR35788">
    <property type="entry name" value="EXPORTED PROTEIN-RELATED"/>
    <property type="match status" value="1"/>
</dbReference>
<dbReference type="InterPro" id="IPR011098">
    <property type="entry name" value="G5_dom"/>
</dbReference>
<dbReference type="EMBL" id="FMXR01000018">
    <property type="protein sequence ID" value="SDB31089.1"/>
    <property type="molecule type" value="Genomic_DNA"/>
</dbReference>
<evidence type="ECO:0000256" key="3">
    <source>
        <dbReference type="SAM" id="SignalP"/>
    </source>
</evidence>
<keyword evidence="6" id="KW-1185">Reference proteome</keyword>
<dbReference type="Pfam" id="PF07501">
    <property type="entry name" value="G5"/>
    <property type="match status" value="1"/>
</dbReference>
<dbReference type="OrthoDB" id="9797191at2"/>
<dbReference type="STRING" id="1732.SAMN02910417_02306"/>
<accession>A0A1G6CDY1</accession>
<dbReference type="InterPro" id="IPR052913">
    <property type="entry name" value="Glycopeptide_resist_protein"/>
</dbReference>
<dbReference type="PANTHER" id="PTHR35788:SF1">
    <property type="entry name" value="EXPORTED PROTEIN"/>
    <property type="match status" value="1"/>
</dbReference>
<proteinExistence type="predicted"/>
<keyword evidence="1 3" id="KW-0732">Signal</keyword>
<feature type="signal peptide" evidence="3">
    <location>
        <begin position="1"/>
        <end position="29"/>
    </location>
</feature>
<dbReference type="InterPro" id="IPR007391">
    <property type="entry name" value="Vancomycin_resist_VanW"/>
</dbReference>
<evidence type="ECO:0000313" key="6">
    <source>
        <dbReference type="Proteomes" id="UP000199228"/>
    </source>
</evidence>
<reference evidence="5 6" key="1">
    <citation type="submission" date="2016-10" db="EMBL/GenBank/DDBJ databases">
        <authorList>
            <person name="de Groot N.N."/>
        </authorList>
    </citation>
    <scope>NUCLEOTIDE SEQUENCE [LARGE SCALE GENOMIC DNA]</scope>
    <source>
        <strain evidence="5 6">DSM 3217</strain>
    </source>
</reference>
<dbReference type="Gene3D" id="2.20.230.10">
    <property type="entry name" value="Resuscitation-promoting factor rpfb"/>
    <property type="match status" value="1"/>
</dbReference>
<evidence type="ECO:0000313" key="5">
    <source>
        <dbReference type="EMBL" id="SDB31089.1"/>
    </source>
</evidence>